<sequence length="233" mass="26994">MRVVLEWETNPSLPNRLLNAMKKTPYELIVSRLFTIGKRRAFKETLLPLLIGISLGYLIGSIISFEDIDSIDHVMKIERHAPESTLFFLRCLIMIHPEAKKAANFVAAIRDTYGKVCNQTIYFTHSKELQRKVADQFFVVVDTPLNAFHWNYYKDALVTTSEVPAHWTYIGDEQGILVIGNLRKLVRSYNHRNAIMFGRIFTQKHVTIFILPNFTFFFLENGFELHRPVPFGA</sequence>
<accession>A0A0D8Y8Z6</accession>
<name>A0A0D8Y8Z6_DICVI</name>
<keyword evidence="1" id="KW-0472">Membrane</keyword>
<evidence type="ECO:0000256" key="1">
    <source>
        <dbReference type="SAM" id="Phobius"/>
    </source>
</evidence>
<dbReference type="Gene3D" id="3.90.550.50">
    <property type="match status" value="1"/>
</dbReference>
<evidence type="ECO:0000313" key="3">
    <source>
        <dbReference type="Proteomes" id="UP000053766"/>
    </source>
</evidence>
<feature type="transmembrane region" description="Helical" evidence="1">
    <location>
        <begin position="46"/>
        <end position="65"/>
    </location>
</feature>
<reference evidence="2 3" key="1">
    <citation type="submission" date="2013-11" db="EMBL/GenBank/DDBJ databases">
        <title>Draft genome of the bovine lungworm Dictyocaulus viviparus.</title>
        <authorList>
            <person name="Mitreva M."/>
        </authorList>
    </citation>
    <scope>NUCLEOTIDE SEQUENCE [LARGE SCALE GENOMIC DNA]</scope>
    <source>
        <strain evidence="2 3">HannoverDv2000</strain>
    </source>
</reference>
<keyword evidence="1" id="KW-0812">Transmembrane</keyword>
<organism evidence="2 3">
    <name type="scientific">Dictyocaulus viviparus</name>
    <name type="common">Bovine lungworm</name>
    <dbReference type="NCBI Taxonomy" id="29172"/>
    <lineage>
        <taxon>Eukaryota</taxon>
        <taxon>Metazoa</taxon>
        <taxon>Ecdysozoa</taxon>
        <taxon>Nematoda</taxon>
        <taxon>Chromadorea</taxon>
        <taxon>Rhabditida</taxon>
        <taxon>Rhabditina</taxon>
        <taxon>Rhabditomorpha</taxon>
        <taxon>Strongyloidea</taxon>
        <taxon>Metastrongylidae</taxon>
        <taxon>Dictyocaulus</taxon>
    </lineage>
</organism>
<evidence type="ECO:0000313" key="2">
    <source>
        <dbReference type="EMBL" id="KJH52469.1"/>
    </source>
</evidence>
<dbReference type="STRING" id="29172.A0A0D8Y8Z6"/>
<protein>
    <submittedName>
        <fullName evidence="2">Uncharacterized protein</fullName>
    </submittedName>
</protein>
<reference evidence="3" key="2">
    <citation type="journal article" date="2016" name="Sci. Rep.">
        <title>Dictyocaulus viviparus genome, variome and transcriptome elucidate lungworm biology and support future intervention.</title>
        <authorList>
            <person name="McNulty S.N."/>
            <person name="Strube C."/>
            <person name="Rosa B.A."/>
            <person name="Martin J.C."/>
            <person name="Tyagi R."/>
            <person name="Choi Y.J."/>
            <person name="Wang Q."/>
            <person name="Hallsworth Pepin K."/>
            <person name="Zhang X."/>
            <person name="Ozersky P."/>
            <person name="Wilson R.K."/>
            <person name="Sternberg P.W."/>
            <person name="Gasser R.B."/>
            <person name="Mitreva M."/>
        </authorList>
    </citation>
    <scope>NUCLEOTIDE SEQUENCE [LARGE SCALE GENOMIC DNA]</scope>
    <source>
        <strain evidence="3">HannoverDv2000</strain>
    </source>
</reference>
<dbReference type="OrthoDB" id="5818856at2759"/>
<keyword evidence="1" id="KW-1133">Transmembrane helix</keyword>
<dbReference type="AlphaFoldDB" id="A0A0D8Y8Z6"/>
<gene>
    <name evidence="2" type="ORF">DICVIV_01314</name>
</gene>
<proteinExistence type="predicted"/>
<keyword evidence="3" id="KW-1185">Reference proteome</keyword>
<dbReference type="Proteomes" id="UP000053766">
    <property type="component" value="Unassembled WGS sequence"/>
</dbReference>
<dbReference type="EMBL" id="KN716164">
    <property type="protein sequence ID" value="KJH52469.1"/>
    <property type="molecule type" value="Genomic_DNA"/>
</dbReference>